<dbReference type="EMBL" id="NMVO01000019">
    <property type="protein sequence ID" value="OYO07983.1"/>
    <property type="molecule type" value="Genomic_DNA"/>
</dbReference>
<dbReference type="GO" id="GO:0003700">
    <property type="term" value="F:DNA-binding transcription factor activity"/>
    <property type="evidence" value="ECO:0007669"/>
    <property type="project" value="InterPro"/>
</dbReference>
<feature type="domain" description="HTH marR-type" evidence="1">
    <location>
        <begin position="23"/>
        <end position="158"/>
    </location>
</feature>
<protein>
    <recommendedName>
        <fullName evidence="1">HTH marR-type domain-containing protein</fullName>
    </recommendedName>
</protein>
<organism evidence="2 3">
    <name type="scientific">Enemella evansiae</name>
    <dbReference type="NCBI Taxonomy" id="2016499"/>
    <lineage>
        <taxon>Bacteria</taxon>
        <taxon>Bacillati</taxon>
        <taxon>Actinomycetota</taxon>
        <taxon>Actinomycetes</taxon>
        <taxon>Propionibacteriales</taxon>
        <taxon>Propionibacteriaceae</taxon>
        <taxon>Enemella</taxon>
    </lineage>
</organism>
<dbReference type="InterPro" id="IPR000835">
    <property type="entry name" value="HTH_MarR-typ"/>
</dbReference>
<accession>A0A255G1D5</accession>
<dbReference type="OrthoDB" id="3711220at2"/>
<dbReference type="InterPro" id="IPR036390">
    <property type="entry name" value="WH_DNA-bd_sf"/>
</dbReference>
<comment type="caution">
    <text evidence="2">The sequence shown here is derived from an EMBL/GenBank/DDBJ whole genome shotgun (WGS) entry which is preliminary data.</text>
</comment>
<dbReference type="PROSITE" id="PS50995">
    <property type="entry name" value="HTH_MARR_2"/>
    <property type="match status" value="1"/>
</dbReference>
<dbReference type="Proteomes" id="UP000215896">
    <property type="component" value="Unassembled WGS sequence"/>
</dbReference>
<evidence type="ECO:0000259" key="1">
    <source>
        <dbReference type="PROSITE" id="PS50995"/>
    </source>
</evidence>
<dbReference type="Gene3D" id="1.10.10.10">
    <property type="entry name" value="Winged helix-like DNA-binding domain superfamily/Winged helix DNA-binding domain"/>
    <property type="match status" value="1"/>
</dbReference>
<sequence>MSSNPSSTDGLSPAVISAAAVHSAELLTLIDRLGRLSMANERMRAELAKELKMTLHELNALIYVEYERRITPKALAQKLSMSTGSVTALIDRLTESGLVLRSPHPRDRRSVLLSLTPQGDEVMTQIIDRYAATTLGALKDADPQRLLAASAFVDDLTNAMVASQDA</sequence>
<proteinExistence type="predicted"/>
<dbReference type="Pfam" id="PF01047">
    <property type="entry name" value="MarR"/>
    <property type="match status" value="1"/>
</dbReference>
<dbReference type="RefSeq" id="WP_094407361.1">
    <property type="nucleotide sequence ID" value="NZ_NMVN01000001.1"/>
</dbReference>
<dbReference type="AlphaFoldDB" id="A0A255G1D5"/>
<dbReference type="SMART" id="SM00347">
    <property type="entry name" value="HTH_MARR"/>
    <property type="match status" value="1"/>
</dbReference>
<evidence type="ECO:0000313" key="3">
    <source>
        <dbReference type="Proteomes" id="UP000215896"/>
    </source>
</evidence>
<dbReference type="PANTHER" id="PTHR33164">
    <property type="entry name" value="TRANSCRIPTIONAL REGULATOR, MARR FAMILY"/>
    <property type="match status" value="1"/>
</dbReference>
<gene>
    <name evidence="2" type="ORF">CGZ94_21280</name>
</gene>
<reference evidence="2 3" key="1">
    <citation type="submission" date="2017-07" db="EMBL/GenBank/DDBJ databases">
        <title>Draft whole genome sequences of clinical Proprionibacteriaceae strains.</title>
        <authorList>
            <person name="Bernier A.-M."/>
            <person name="Bernard K."/>
            <person name="Domingo M.-C."/>
        </authorList>
    </citation>
    <scope>NUCLEOTIDE SEQUENCE [LARGE SCALE GENOMIC DNA]</scope>
    <source>
        <strain evidence="2 3">NML 030167</strain>
    </source>
</reference>
<dbReference type="SUPFAM" id="SSF46785">
    <property type="entry name" value="Winged helix' DNA-binding domain"/>
    <property type="match status" value="1"/>
</dbReference>
<evidence type="ECO:0000313" key="2">
    <source>
        <dbReference type="EMBL" id="OYO07983.1"/>
    </source>
</evidence>
<dbReference type="PRINTS" id="PR00598">
    <property type="entry name" value="HTHMARR"/>
</dbReference>
<dbReference type="InterPro" id="IPR036388">
    <property type="entry name" value="WH-like_DNA-bd_sf"/>
</dbReference>
<dbReference type="GO" id="GO:0006950">
    <property type="term" value="P:response to stress"/>
    <property type="evidence" value="ECO:0007669"/>
    <property type="project" value="TreeGrafter"/>
</dbReference>
<keyword evidence="3" id="KW-1185">Reference proteome</keyword>
<dbReference type="InterPro" id="IPR039422">
    <property type="entry name" value="MarR/SlyA-like"/>
</dbReference>
<dbReference type="PANTHER" id="PTHR33164:SF43">
    <property type="entry name" value="HTH-TYPE TRANSCRIPTIONAL REPRESSOR YETL"/>
    <property type="match status" value="1"/>
</dbReference>
<name>A0A255G1D5_9ACTN</name>